<dbReference type="PANTHER" id="PTHR33495:SF2">
    <property type="entry name" value="ANTI-SIGMA FACTOR ANTAGONIST TM_1081-RELATED"/>
    <property type="match status" value="1"/>
</dbReference>
<dbReference type="Gene3D" id="3.30.750.24">
    <property type="entry name" value="STAS domain"/>
    <property type="match status" value="1"/>
</dbReference>
<dbReference type="PANTHER" id="PTHR33495">
    <property type="entry name" value="ANTI-SIGMA FACTOR ANTAGONIST TM_1081-RELATED-RELATED"/>
    <property type="match status" value="1"/>
</dbReference>
<dbReference type="CDD" id="cd07043">
    <property type="entry name" value="STAS_anti-anti-sigma_factors"/>
    <property type="match status" value="1"/>
</dbReference>
<accession>A8F7R8</accession>
<dbReference type="Pfam" id="PF01740">
    <property type="entry name" value="STAS"/>
    <property type="match status" value="1"/>
</dbReference>
<dbReference type="GO" id="GO:0043856">
    <property type="term" value="F:anti-sigma factor antagonist activity"/>
    <property type="evidence" value="ECO:0007669"/>
    <property type="project" value="InterPro"/>
</dbReference>
<dbReference type="OrthoDB" id="9794628at2"/>
<organism evidence="4 5">
    <name type="scientific">Pseudothermotoga lettingae (strain ATCC BAA-301 / DSM 14385 / NBRC 107922 / TMO)</name>
    <name type="common">Thermotoga lettingae</name>
    <dbReference type="NCBI Taxonomy" id="416591"/>
    <lineage>
        <taxon>Bacteria</taxon>
        <taxon>Thermotogati</taxon>
        <taxon>Thermotogota</taxon>
        <taxon>Thermotogae</taxon>
        <taxon>Thermotogales</taxon>
        <taxon>Thermotogaceae</taxon>
        <taxon>Pseudothermotoga</taxon>
    </lineage>
</organism>
<evidence type="ECO:0000313" key="4">
    <source>
        <dbReference type="EMBL" id="ABV34202.1"/>
    </source>
</evidence>
<dbReference type="RefSeq" id="WP_012003678.1">
    <property type="nucleotide sequence ID" value="NC_009828.1"/>
</dbReference>
<dbReference type="KEGG" id="tle:Tlet_1648"/>
<dbReference type="InterPro" id="IPR002645">
    <property type="entry name" value="STAS_dom"/>
</dbReference>
<dbReference type="EMBL" id="CP000812">
    <property type="protein sequence ID" value="ABV34202.1"/>
    <property type="molecule type" value="Genomic_DNA"/>
</dbReference>
<dbReference type="SUPFAM" id="SSF52091">
    <property type="entry name" value="SpoIIaa-like"/>
    <property type="match status" value="1"/>
</dbReference>
<keyword evidence="5" id="KW-1185">Reference proteome</keyword>
<dbReference type="Proteomes" id="UP000002016">
    <property type="component" value="Chromosome"/>
</dbReference>
<sequence>MNDIKVKFEQQQMKLICKIDGDFDAYHSADIKKMIKEQIETSNHRKLVIDMSDVPYIDSAGLGTMVAILKDARNYGKEVILTSMRQNVKRIFEMTRLDKVFQIVDTPEEA</sequence>
<dbReference type="HOGENOM" id="CLU_115403_6_4_0"/>
<comment type="similarity">
    <text evidence="1 2">Belongs to the anti-sigma-factor antagonist family.</text>
</comment>
<dbReference type="AlphaFoldDB" id="A8F7R8"/>
<dbReference type="NCBIfam" id="TIGR00377">
    <property type="entry name" value="ant_ant_sig"/>
    <property type="match status" value="1"/>
</dbReference>
<evidence type="ECO:0000256" key="1">
    <source>
        <dbReference type="ARBA" id="ARBA00009013"/>
    </source>
</evidence>
<evidence type="ECO:0000259" key="3">
    <source>
        <dbReference type="PROSITE" id="PS50801"/>
    </source>
</evidence>
<gene>
    <name evidence="4" type="ordered locus">Tlet_1648</name>
</gene>
<proteinExistence type="inferred from homology"/>
<dbReference type="InterPro" id="IPR036513">
    <property type="entry name" value="STAS_dom_sf"/>
</dbReference>
<dbReference type="PROSITE" id="PS50801">
    <property type="entry name" value="STAS"/>
    <property type="match status" value="1"/>
</dbReference>
<protein>
    <recommendedName>
        <fullName evidence="2">Anti-sigma factor antagonist</fullName>
    </recommendedName>
</protein>
<reference evidence="4 5" key="2">
    <citation type="journal article" date="2009" name="Proc. Natl. Acad. Sci. U.S.A.">
        <title>On the chimeric nature, thermophilic origin, and phylogenetic placement of the Thermotogales.</title>
        <authorList>
            <person name="Zhaxybayeva O."/>
            <person name="Swithers K.S."/>
            <person name="Lapierre P."/>
            <person name="Fournier G.P."/>
            <person name="Bickhart D.M."/>
            <person name="DeBoy R.T."/>
            <person name="Nelson K.E."/>
            <person name="Nesbo C.L."/>
            <person name="Doolittle W.F."/>
            <person name="Gogarten J.P."/>
            <person name="Noll K.M."/>
        </authorList>
    </citation>
    <scope>NUCLEOTIDE SEQUENCE [LARGE SCALE GENOMIC DNA]</scope>
    <source>
        <strain evidence="5">ATCC BAA-301 / DSM 14385 / NBRC 107922 / TMO</strain>
    </source>
</reference>
<feature type="domain" description="STAS" evidence="3">
    <location>
        <begin position="4"/>
        <end position="110"/>
    </location>
</feature>
<evidence type="ECO:0000256" key="2">
    <source>
        <dbReference type="RuleBase" id="RU003749"/>
    </source>
</evidence>
<reference evidence="4 5" key="1">
    <citation type="submission" date="2007-08" db="EMBL/GenBank/DDBJ databases">
        <title>Complete sequence of Thermotoga lettingae TMO.</title>
        <authorList>
            <consortium name="US DOE Joint Genome Institute"/>
            <person name="Copeland A."/>
            <person name="Lucas S."/>
            <person name="Lapidus A."/>
            <person name="Barry K."/>
            <person name="Glavina del Rio T."/>
            <person name="Dalin E."/>
            <person name="Tice H."/>
            <person name="Pitluck S."/>
            <person name="Foster B."/>
            <person name="Bruce D."/>
            <person name="Schmutz J."/>
            <person name="Larimer F."/>
            <person name="Land M."/>
            <person name="Hauser L."/>
            <person name="Kyrpides N."/>
            <person name="Mikhailova N."/>
            <person name="Nelson K."/>
            <person name="Gogarten J.P."/>
            <person name="Noll K."/>
            <person name="Richardson P."/>
        </authorList>
    </citation>
    <scope>NUCLEOTIDE SEQUENCE [LARGE SCALE GENOMIC DNA]</scope>
    <source>
        <strain evidence="5">ATCC BAA-301 / DSM 14385 / NBRC 107922 / TMO</strain>
    </source>
</reference>
<dbReference type="InterPro" id="IPR003658">
    <property type="entry name" value="Anti-sigma_ant"/>
</dbReference>
<dbReference type="eggNOG" id="COG1366">
    <property type="taxonomic scope" value="Bacteria"/>
</dbReference>
<dbReference type="STRING" id="416591.Tlet_1648"/>
<name>A8F7R8_PSELT</name>
<evidence type="ECO:0000313" key="5">
    <source>
        <dbReference type="Proteomes" id="UP000002016"/>
    </source>
</evidence>